<organism evidence="1 2">
    <name type="scientific">Streptomyces alkaliphilus</name>
    <dbReference type="NCBI Taxonomy" id="1472722"/>
    <lineage>
        <taxon>Bacteria</taxon>
        <taxon>Bacillati</taxon>
        <taxon>Actinomycetota</taxon>
        <taxon>Actinomycetes</taxon>
        <taxon>Kitasatosporales</taxon>
        <taxon>Streptomycetaceae</taxon>
        <taxon>Streptomyces</taxon>
    </lineage>
</organism>
<dbReference type="EMBL" id="VKHT01000019">
    <property type="protein sequence ID" value="MBB0242805.1"/>
    <property type="molecule type" value="Genomic_DNA"/>
</dbReference>
<dbReference type="AlphaFoldDB" id="A0A7W3TA43"/>
<sequence length="194" mass="21424">MEASVFPVRSGLCETVDISGHRNNTAVSAATETKAGEFNVWRNSFAAEYLPAGGSLVHVDGVPFRFPPLCEGPDNVRCAGQFIRVPEGHYDWIHVLAASERRSEDTVQLNFADGSVDAEALRVSDFWAAPAWFGEIKAFESLVMHYPHHVQRGIPAVMWAQRIPVTRRTGLTGILLPRNVAVHVFALTLQRTES</sequence>
<dbReference type="Proteomes" id="UP000538929">
    <property type="component" value="Unassembled WGS sequence"/>
</dbReference>
<reference evidence="2" key="1">
    <citation type="submission" date="2019-10" db="EMBL/GenBank/DDBJ databases">
        <title>Streptomyces sp. nov., a novel actinobacterium isolated from alkaline environment.</title>
        <authorList>
            <person name="Golinska P."/>
        </authorList>
    </citation>
    <scope>NUCLEOTIDE SEQUENCE [LARGE SCALE GENOMIC DNA]</scope>
    <source>
        <strain evidence="2">DSM 42118</strain>
    </source>
</reference>
<comment type="caution">
    <text evidence="1">The sequence shown here is derived from an EMBL/GenBank/DDBJ whole genome shotgun (WGS) entry which is preliminary data.</text>
</comment>
<proteinExistence type="predicted"/>
<keyword evidence="2" id="KW-1185">Reference proteome</keyword>
<name>A0A7W3TA43_9ACTN</name>
<accession>A0A7W3TA43</accession>
<protein>
    <submittedName>
        <fullName evidence="1">Uncharacterized protein</fullName>
    </submittedName>
</protein>
<evidence type="ECO:0000313" key="2">
    <source>
        <dbReference type="Proteomes" id="UP000538929"/>
    </source>
</evidence>
<gene>
    <name evidence="1" type="ORF">FNQ90_01445</name>
</gene>
<evidence type="ECO:0000313" key="1">
    <source>
        <dbReference type="EMBL" id="MBB0242805.1"/>
    </source>
</evidence>